<gene>
    <name evidence="2" type="ORF">SEA_SUSHI23_84</name>
</gene>
<feature type="region of interest" description="Disordered" evidence="1">
    <location>
        <begin position="1"/>
        <end position="27"/>
    </location>
</feature>
<sequence>MTELNEIKRDGAKAQKNSGRGQFQKGDATLGPFCYDIKEYAKSFSVSQAVWGKICTDAFRSGNMIPALKLVLGAADKKTRVWVIGDDMFKEMLEAWEEKYGEANEG</sequence>
<dbReference type="EMBL" id="MF358542">
    <property type="protein sequence ID" value="ASR76516.1"/>
    <property type="molecule type" value="Genomic_DNA"/>
</dbReference>
<protein>
    <submittedName>
        <fullName evidence="2">Uncharacterized protein</fullName>
    </submittedName>
</protein>
<organism evidence="2 3">
    <name type="scientific">Streptomyces phage Sushi23</name>
    <dbReference type="NCBI Taxonomy" id="2015806"/>
    <lineage>
        <taxon>Viruses</taxon>
        <taxon>Duplodnaviria</taxon>
        <taxon>Heunggongvirae</taxon>
        <taxon>Uroviricota</taxon>
        <taxon>Caudoviricetes</taxon>
        <taxon>Stanwilliamsviridae</taxon>
        <taxon>Boydwoodruffvirinae</taxon>
        <taxon>Samistivirus</taxon>
        <taxon>Samistivirus peebs</taxon>
    </lineage>
</organism>
<evidence type="ECO:0000313" key="3">
    <source>
        <dbReference type="Proteomes" id="UP000225758"/>
    </source>
</evidence>
<dbReference type="Proteomes" id="UP000225758">
    <property type="component" value="Segment"/>
</dbReference>
<proteinExistence type="predicted"/>
<reference evidence="2 3" key="1">
    <citation type="submission" date="2017-06" db="EMBL/GenBank/DDBJ databases">
        <authorList>
            <person name="Mageeney C.M."/>
            <person name="Olugbade I.D."/>
            <person name="Kenna M.A."/>
            <person name="Ware V.C."/>
            <person name="Garlena R.A."/>
            <person name="Russell D.A."/>
            <person name="Pope W.H."/>
            <person name="Jacobs-Sera D."/>
            <person name="Hendrix R.W."/>
            <person name="Hatfull G.F."/>
        </authorList>
    </citation>
    <scope>NUCLEOTIDE SEQUENCE [LARGE SCALE GENOMIC DNA]</scope>
</reference>
<evidence type="ECO:0000256" key="1">
    <source>
        <dbReference type="SAM" id="MobiDB-lite"/>
    </source>
</evidence>
<feature type="compositionally biased region" description="Basic and acidic residues" evidence="1">
    <location>
        <begin position="1"/>
        <end position="13"/>
    </location>
</feature>
<evidence type="ECO:0000313" key="2">
    <source>
        <dbReference type="EMBL" id="ASR76516.1"/>
    </source>
</evidence>
<accession>A0A222YYH1</accession>
<name>A0A222YYH1_9CAUD</name>